<reference evidence="4 5" key="1">
    <citation type="submission" date="2023-08" db="EMBL/GenBank/DDBJ databases">
        <title>Pleionea litopenaei sp. nov., isolated from stomach of juvenile Litopenaeus vannamei.</title>
        <authorList>
            <person name="Rho A.M."/>
            <person name="Hwang C.Y."/>
        </authorList>
    </citation>
    <scope>NUCLEOTIDE SEQUENCE [LARGE SCALE GENOMIC DNA]</scope>
    <source>
        <strain evidence="4 5">HL-JVS1</strain>
    </source>
</reference>
<dbReference type="PROSITE" id="PS50263">
    <property type="entry name" value="CN_HYDROLASE"/>
    <property type="match status" value="1"/>
</dbReference>
<sequence length="322" mass="36223">MNHKLTIAMGQISPVWLNREATLAKMANYLTEAAREGAQLIAFGEALLPGYPYWLDLINGAEFNSEKQKRLYAYYVEQAVDIERGDLTMIQDACAKNKISAYVGCIEKTRQRGMSVYCTMVFIDHQGVIQSSHRKLMPTYEERLAWAPGDGHGLRVHSVGDFTVGGLNCWENWIPMARQSLYAQGEQLHVAIWPGNINNTKDITRFIAKEARSYVMSVSGLIGLDDVADDLPFAREIKEAMKERISSSEKFLSNGGSCIAAPDGEWLVEPVIDKECLTLATIDLSEVMKERQNFDPAGHYSRPDVLQLQVNRQRQTTVHFSE</sequence>
<dbReference type="PANTHER" id="PTHR46044:SF1">
    <property type="entry name" value="CN HYDROLASE DOMAIN-CONTAINING PROTEIN"/>
    <property type="match status" value="1"/>
</dbReference>
<dbReference type="SUPFAM" id="SSF56317">
    <property type="entry name" value="Carbon-nitrogen hydrolase"/>
    <property type="match status" value="1"/>
</dbReference>
<evidence type="ECO:0000256" key="1">
    <source>
        <dbReference type="ARBA" id="ARBA00008129"/>
    </source>
</evidence>
<dbReference type="InterPro" id="IPR044149">
    <property type="entry name" value="Nitrilases_CHs"/>
</dbReference>
<keyword evidence="5" id="KW-1185">Reference proteome</keyword>
<feature type="active site" description="Proton acceptor" evidence="2">
    <location>
        <position position="45"/>
    </location>
</feature>
<accession>A0AA51RR42</accession>
<dbReference type="InterPro" id="IPR003010">
    <property type="entry name" value="C-N_Hydrolase"/>
</dbReference>
<dbReference type="KEGG" id="plei:Q9312_11915"/>
<evidence type="ECO:0000256" key="2">
    <source>
        <dbReference type="PROSITE-ProRule" id="PRU10139"/>
    </source>
</evidence>
<evidence type="ECO:0000313" key="4">
    <source>
        <dbReference type="EMBL" id="WMS85924.1"/>
    </source>
</evidence>
<proteinExistence type="inferred from homology"/>
<dbReference type="RefSeq" id="WP_309201076.1">
    <property type="nucleotide sequence ID" value="NZ_CP133548.1"/>
</dbReference>
<dbReference type="PROSITE" id="PS00920">
    <property type="entry name" value="NITRIL_CHT_1"/>
    <property type="match status" value="1"/>
</dbReference>
<dbReference type="GO" id="GO:0000257">
    <property type="term" value="F:nitrilase activity"/>
    <property type="evidence" value="ECO:0007669"/>
    <property type="project" value="UniProtKB-ARBA"/>
</dbReference>
<dbReference type="CDD" id="cd07564">
    <property type="entry name" value="nitrilases_CHs"/>
    <property type="match status" value="1"/>
</dbReference>
<dbReference type="InterPro" id="IPR000132">
    <property type="entry name" value="Nitrilase/CN_hydratase_CS"/>
</dbReference>
<gene>
    <name evidence="4" type="ORF">Q9312_11915</name>
</gene>
<organism evidence="4 5">
    <name type="scientific">Pleionea litopenaei</name>
    <dbReference type="NCBI Taxonomy" id="3070815"/>
    <lineage>
        <taxon>Bacteria</taxon>
        <taxon>Pseudomonadati</taxon>
        <taxon>Pseudomonadota</taxon>
        <taxon>Gammaproteobacteria</taxon>
        <taxon>Oceanospirillales</taxon>
        <taxon>Pleioneaceae</taxon>
        <taxon>Pleionea</taxon>
    </lineage>
</organism>
<dbReference type="PANTHER" id="PTHR46044">
    <property type="entry name" value="NITRILASE"/>
    <property type="match status" value="1"/>
</dbReference>
<feature type="domain" description="CN hydrolase" evidence="3">
    <location>
        <begin position="5"/>
        <end position="284"/>
    </location>
</feature>
<dbReference type="Proteomes" id="UP001239782">
    <property type="component" value="Chromosome"/>
</dbReference>
<evidence type="ECO:0000259" key="3">
    <source>
        <dbReference type="PROSITE" id="PS50263"/>
    </source>
</evidence>
<dbReference type="Gene3D" id="3.60.110.10">
    <property type="entry name" value="Carbon-nitrogen hydrolase"/>
    <property type="match status" value="1"/>
</dbReference>
<name>A0AA51RR42_9GAMM</name>
<dbReference type="EMBL" id="CP133548">
    <property type="protein sequence ID" value="WMS85924.1"/>
    <property type="molecule type" value="Genomic_DNA"/>
</dbReference>
<dbReference type="InterPro" id="IPR036526">
    <property type="entry name" value="C-N_Hydrolase_sf"/>
</dbReference>
<keyword evidence="4" id="KW-0378">Hydrolase</keyword>
<dbReference type="PROSITE" id="PS00921">
    <property type="entry name" value="NITRIL_CHT_2"/>
    <property type="match status" value="1"/>
</dbReference>
<protein>
    <submittedName>
        <fullName evidence="4">Carbon-nitrogen hydrolase family protein</fullName>
    </submittedName>
</protein>
<dbReference type="AlphaFoldDB" id="A0AA51RR42"/>
<comment type="similarity">
    <text evidence="1">Belongs to the carbon-nitrogen hydrolase superfamily. Nitrilase family.</text>
</comment>
<dbReference type="Pfam" id="PF00795">
    <property type="entry name" value="CN_hydrolase"/>
    <property type="match status" value="1"/>
</dbReference>
<evidence type="ECO:0000313" key="5">
    <source>
        <dbReference type="Proteomes" id="UP001239782"/>
    </source>
</evidence>